<protein>
    <submittedName>
        <fullName evidence="1">Uncharacterized protein</fullName>
    </submittedName>
</protein>
<dbReference type="AlphaFoldDB" id="A0A3P1XWF0"/>
<evidence type="ECO:0000313" key="2">
    <source>
        <dbReference type="EMBL" id="RRD79373.1"/>
    </source>
</evidence>
<proteinExistence type="predicted"/>
<gene>
    <name evidence="1" type="ORF">EII40_00425</name>
    <name evidence="2" type="ORF">EII41_00855</name>
</gene>
<reference evidence="3 4" key="1">
    <citation type="submission" date="2018-11" db="EMBL/GenBank/DDBJ databases">
        <title>Genomes From Bacteria Associated with the Canine Oral Cavity: a Test Case for Automated Genome-Based Taxonomic Assignment.</title>
        <authorList>
            <person name="Coil D.A."/>
            <person name="Jospin G."/>
            <person name="Darling A.E."/>
            <person name="Wallis C."/>
            <person name="Davis I.J."/>
            <person name="Harris S."/>
            <person name="Eisen J.A."/>
            <person name="Holcombe L.J."/>
            <person name="O'Flynn C."/>
        </authorList>
    </citation>
    <scope>NUCLEOTIDE SEQUENCE [LARGE SCALE GENOMIC DNA]</scope>
    <source>
        <strain evidence="2 4">OH1426_COT-023</strain>
        <strain evidence="1 3">OH2617_COT-023</strain>
    </source>
</reference>
<dbReference type="Proteomes" id="UP000279860">
    <property type="component" value="Unassembled WGS sequence"/>
</dbReference>
<accession>A0A3P1XWF0</accession>
<dbReference type="Proteomes" id="UP000278609">
    <property type="component" value="Unassembled WGS sequence"/>
</dbReference>
<dbReference type="EMBL" id="RQYN01000002">
    <property type="protein sequence ID" value="RRD79373.1"/>
    <property type="molecule type" value="Genomic_DNA"/>
</dbReference>
<name>A0A3P1XWF0_TANFO</name>
<dbReference type="EMBL" id="RQYS01000001">
    <property type="protein sequence ID" value="RRD63162.1"/>
    <property type="molecule type" value="Genomic_DNA"/>
</dbReference>
<organism evidence="1 3">
    <name type="scientific">Tannerella forsythia</name>
    <name type="common">Bacteroides forsythus</name>
    <dbReference type="NCBI Taxonomy" id="28112"/>
    <lineage>
        <taxon>Bacteria</taxon>
        <taxon>Pseudomonadati</taxon>
        <taxon>Bacteroidota</taxon>
        <taxon>Bacteroidia</taxon>
        <taxon>Bacteroidales</taxon>
        <taxon>Tannerellaceae</taxon>
        <taxon>Tannerella</taxon>
    </lineage>
</organism>
<evidence type="ECO:0000313" key="3">
    <source>
        <dbReference type="Proteomes" id="UP000278609"/>
    </source>
</evidence>
<dbReference type="RefSeq" id="WP_124750306.1">
    <property type="nucleotide sequence ID" value="NZ_RQYN01000002.1"/>
</dbReference>
<sequence length="59" mass="6862">MKMSTPYVANENQNLKVKGMNVETPAPRRETLDWIRQFARVYTYDPRLGTDKLGSFIVN</sequence>
<evidence type="ECO:0000313" key="4">
    <source>
        <dbReference type="Proteomes" id="UP000279860"/>
    </source>
</evidence>
<evidence type="ECO:0000313" key="1">
    <source>
        <dbReference type="EMBL" id="RRD63162.1"/>
    </source>
</evidence>
<dbReference type="OrthoDB" id="9908732at2"/>
<comment type="caution">
    <text evidence="1">The sequence shown here is derived from an EMBL/GenBank/DDBJ whole genome shotgun (WGS) entry which is preliminary data.</text>
</comment>